<proteinExistence type="inferred from homology"/>
<dbReference type="GO" id="GO:0003918">
    <property type="term" value="F:DNA topoisomerase type II (double strand cut, ATP-hydrolyzing) activity"/>
    <property type="evidence" value="ECO:0007669"/>
    <property type="project" value="UniProtKB-EC"/>
</dbReference>
<dbReference type="PANTHER" id="PTHR43493:SF5">
    <property type="entry name" value="DNA GYRASE SUBUNIT A, CHLOROPLASTIC_MITOCHONDRIAL"/>
    <property type="match status" value="1"/>
</dbReference>
<feature type="region of interest" description="Disordered" evidence="8">
    <location>
        <begin position="858"/>
        <end position="880"/>
    </location>
</feature>
<feature type="active site" description="O-(5'-phospho-DNA)-tyrosine intermediate" evidence="6">
    <location>
        <position position="125"/>
    </location>
</feature>
<keyword evidence="11" id="KW-1185">Reference proteome</keyword>
<dbReference type="SMART" id="SM00434">
    <property type="entry name" value="TOP4c"/>
    <property type="match status" value="1"/>
</dbReference>
<dbReference type="NCBIfam" id="NF009397">
    <property type="entry name" value="PRK12758.1"/>
    <property type="match status" value="1"/>
</dbReference>
<keyword evidence="3 6" id="KW-0799">Topoisomerase</keyword>
<dbReference type="InterPro" id="IPR002205">
    <property type="entry name" value="Topo_IIA_dom_A"/>
</dbReference>
<reference evidence="10 11" key="1">
    <citation type="submission" date="2019-08" db="EMBL/GenBank/DDBJ databases">
        <title>Lewinella sp. strain SSH13 Genome sequencing and assembly.</title>
        <authorList>
            <person name="Kim I."/>
        </authorList>
    </citation>
    <scope>NUCLEOTIDE SEQUENCE [LARGE SCALE GENOMIC DNA]</scope>
    <source>
        <strain evidence="10 11">SSH13</strain>
    </source>
</reference>
<dbReference type="InterPro" id="IPR013757">
    <property type="entry name" value="Topo_IIA_A_a_sf"/>
</dbReference>
<dbReference type="Pfam" id="PF00521">
    <property type="entry name" value="DNA_topoisoIV"/>
    <property type="match status" value="1"/>
</dbReference>
<evidence type="ECO:0000313" key="10">
    <source>
        <dbReference type="EMBL" id="TXF89526.1"/>
    </source>
</evidence>
<evidence type="ECO:0000256" key="8">
    <source>
        <dbReference type="SAM" id="MobiDB-lite"/>
    </source>
</evidence>
<dbReference type="InterPro" id="IPR013760">
    <property type="entry name" value="Topo_IIA-like_dom_sf"/>
</dbReference>
<evidence type="ECO:0000313" key="11">
    <source>
        <dbReference type="Proteomes" id="UP000321907"/>
    </source>
</evidence>
<keyword evidence="7" id="KW-0175">Coiled coil</keyword>
<feature type="coiled-coil region" evidence="7">
    <location>
        <begin position="441"/>
        <end position="468"/>
    </location>
</feature>
<evidence type="ECO:0000256" key="3">
    <source>
        <dbReference type="ARBA" id="ARBA00023029"/>
    </source>
</evidence>
<dbReference type="Gene3D" id="1.10.268.10">
    <property type="entry name" value="Topoisomerase, domain 3"/>
    <property type="match status" value="1"/>
</dbReference>
<dbReference type="PROSITE" id="PS52040">
    <property type="entry name" value="TOPO_IIA"/>
    <property type="match status" value="1"/>
</dbReference>
<comment type="catalytic activity">
    <reaction evidence="1 6">
        <text>ATP-dependent breakage, passage and rejoining of double-stranded DNA.</text>
        <dbReference type="EC" id="5.6.2.2"/>
    </reaction>
</comment>
<dbReference type="GO" id="GO:0003677">
    <property type="term" value="F:DNA binding"/>
    <property type="evidence" value="ECO:0007669"/>
    <property type="project" value="UniProtKB-UniRule"/>
</dbReference>
<evidence type="ECO:0000256" key="4">
    <source>
        <dbReference type="ARBA" id="ARBA00023125"/>
    </source>
</evidence>
<dbReference type="GO" id="GO:0009330">
    <property type="term" value="C:DNA topoisomerase type II (double strand cut, ATP-hydrolyzing) complex"/>
    <property type="evidence" value="ECO:0007669"/>
    <property type="project" value="TreeGrafter"/>
</dbReference>
<dbReference type="InterPro" id="IPR013758">
    <property type="entry name" value="Topo_IIA_A/C_ab"/>
</dbReference>
<dbReference type="GO" id="GO:0005737">
    <property type="term" value="C:cytoplasm"/>
    <property type="evidence" value="ECO:0007669"/>
    <property type="project" value="TreeGrafter"/>
</dbReference>
<dbReference type="PANTHER" id="PTHR43493">
    <property type="entry name" value="DNA GYRASE/TOPOISOMERASE SUBUNIT A"/>
    <property type="match status" value="1"/>
</dbReference>
<evidence type="ECO:0000256" key="7">
    <source>
        <dbReference type="SAM" id="Coils"/>
    </source>
</evidence>
<gene>
    <name evidence="10" type="ORF">FUA23_09990</name>
</gene>
<dbReference type="Proteomes" id="UP000321907">
    <property type="component" value="Unassembled WGS sequence"/>
</dbReference>
<keyword evidence="4 6" id="KW-0238">DNA-binding</keyword>
<dbReference type="EMBL" id="VOXD01000013">
    <property type="protein sequence ID" value="TXF89526.1"/>
    <property type="molecule type" value="Genomic_DNA"/>
</dbReference>
<comment type="caution">
    <text evidence="10">The sequence shown here is derived from an EMBL/GenBank/DDBJ whole genome shotgun (WGS) entry which is preliminary data.</text>
</comment>
<dbReference type="Gene3D" id="3.30.1360.40">
    <property type="match status" value="1"/>
</dbReference>
<dbReference type="SUPFAM" id="SSF56719">
    <property type="entry name" value="Type II DNA topoisomerase"/>
    <property type="match status" value="1"/>
</dbReference>
<dbReference type="InterPro" id="IPR050220">
    <property type="entry name" value="Type_II_DNA_Topoisomerases"/>
</dbReference>
<accession>A0A5C7FX58</accession>
<evidence type="ECO:0000256" key="2">
    <source>
        <dbReference type="ARBA" id="ARBA00008263"/>
    </source>
</evidence>
<dbReference type="NCBIfam" id="NF007209">
    <property type="entry name" value="PRK09631.1"/>
    <property type="match status" value="1"/>
</dbReference>
<sequence length="880" mass="99677">MSDKAQEPQGEHASDNEEQITTLKGMYEDYFLDYASYVILERAVPTIEDGLKPVQRRILHALNEMHDGRYHKVANVIGQTMQYHPHGDAAIGDALVNMGQKDLMIDPQGNWGNTLTGDSAAASRYIEARLTKFATEVIFNPQTTEWQVSYDGRKKEPVNLPAKFPLVLAQGAEGIAVGLSTKIMPHNFIELCKESIKILQGKKPKIYPDFPTGGSIDVSDYQWGKRGGKIKIRAKIEKIDNHFVAIRELPYGMTTSSLIDSILKAVDKGKIRIKKVQDNTAAEVEILIELASGISPDVTIDALYAFTNCELSVSPNACVIIGGDKPHFISVLDILEHTTHQTKALLKMELLIKQKELEEKLHFASLEKIFIQERIYRDIEEAEDFPEVIDIIRAGLEKYFREPLDKPKAGDKRILLLRAISEEDIVRLTEIRIKRISKYNKFKADERMAALEEELRQVKHDLEHLTEYAIAWYEMLLSKYGKGRERKTTFDSFEKVKVAIVAANNAKLYVDRKEGFVGTGLKKEEFVKECSDLDDIIVVLKDGTMMVTRVDDKTFVGKNIIHVDVWRKGDERTTYNMIYLDGKTGRAMGKRFNVKAITRDRAYQLHKGAKGSKLLYFSANPNGEAEIVNILLSPASKARVKDFDFDFAELAIKGRASGGNIVTRYPVRKVTMKEAGKSTLGALKVWMDEVSGRLNLEERGLLLGGFDTGDKLLVLNYDGTYELEELDMTRRYDPKQVFYIGKYYDDMIVSAVYYEGERGYTLVKRFEIETSATGQKFNFITDHRQSKLYLATVHPKPEAEISFRVKRETQKKIVQLADFIDVKGWKSLGNKLHDGKLTAVKELNEAYVPPVEEAEVKAAPKKRPMDTPGIKPGDTIELEF</sequence>
<dbReference type="GO" id="GO:0006265">
    <property type="term" value="P:DNA topological change"/>
    <property type="evidence" value="ECO:0007669"/>
    <property type="project" value="UniProtKB-UniRule"/>
</dbReference>
<feature type="domain" description="Topo IIA-type catalytic" evidence="9">
    <location>
        <begin position="44"/>
        <end position="465"/>
    </location>
</feature>
<dbReference type="GO" id="GO:0005524">
    <property type="term" value="F:ATP binding"/>
    <property type="evidence" value="ECO:0007669"/>
    <property type="project" value="InterPro"/>
</dbReference>
<dbReference type="RefSeq" id="WP_147930600.1">
    <property type="nucleotide sequence ID" value="NZ_VOXD01000013.1"/>
</dbReference>
<dbReference type="OrthoDB" id="9806486at2"/>
<protein>
    <submittedName>
        <fullName evidence="10">DNA gyrase/topoisomerase IV subunit A</fullName>
    </submittedName>
</protein>
<dbReference type="Gene3D" id="3.90.199.10">
    <property type="entry name" value="Topoisomerase II, domain 5"/>
    <property type="match status" value="1"/>
</dbReference>
<dbReference type="AlphaFoldDB" id="A0A5C7FX58"/>
<comment type="similarity">
    <text evidence="2">Belongs to the type II topoisomerase GyrA/ParC subunit family.</text>
</comment>
<name>A0A5C7FX58_9BACT</name>
<evidence type="ECO:0000256" key="5">
    <source>
        <dbReference type="ARBA" id="ARBA00023235"/>
    </source>
</evidence>
<evidence type="ECO:0000259" key="9">
    <source>
        <dbReference type="PROSITE" id="PS52040"/>
    </source>
</evidence>
<evidence type="ECO:0000256" key="6">
    <source>
        <dbReference type="PROSITE-ProRule" id="PRU01384"/>
    </source>
</evidence>
<organism evidence="10 11">
    <name type="scientific">Neolewinella aurantiaca</name>
    <dbReference type="NCBI Taxonomy" id="2602767"/>
    <lineage>
        <taxon>Bacteria</taxon>
        <taxon>Pseudomonadati</taxon>
        <taxon>Bacteroidota</taxon>
        <taxon>Saprospiria</taxon>
        <taxon>Saprospirales</taxon>
        <taxon>Lewinellaceae</taxon>
        <taxon>Neolewinella</taxon>
    </lineage>
</organism>
<evidence type="ECO:0000256" key="1">
    <source>
        <dbReference type="ARBA" id="ARBA00000185"/>
    </source>
</evidence>
<keyword evidence="5 6" id="KW-0413">Isomerase</keyword>